<keyword evidence="3" id="KW-1185">Reference proteome</keyword>
<name>A0A931GX00_9BACT</name>
<organism evidence="2 3">
    <name type="scientific">Panacibacter microcysteis</name>
    <dbReference type="NCBI Taxonomy" id="2793269"/>
    <lineage>
        <taxon>Bacteria</taxon>
        <taxon>Pseudomonadati</taxon>
        <taxon>Bacteroidota</taxon>
        <taxon>Chitinophagia</taxon>
        <taxon>Chitinophagales</taxon>
        <taxon>Chitinophagaceae</taxon>
        <taxon>Panacibacter</taxon>
    </lineage>
</organism>
<evidence type="ECO:0000313" key="2">
    <source>
        <dbReference type="EMBL" id="MBG9377053.1"/>
    </source>
</evidence>
<protein>
    <recommendedName>
        <fullName evidence="4">RHS repeat-associated core domain-containing protein</fullName>
    </recommendedName>
</protein>
<gene>
    <name evidence="2" type="ORF">I5907_12485</name>
</gene>
<evidence type="ECO:0008006" key="4">
    <source>
        <dbReference type="Google" id="ProtNLM"/>
    </source>
</evidence>
<accession>A0A931GX00</accession>
<dbReference type="NCBIfam" id="TIGR03696">
    <property type="entry name" value="Rhs_assc_core"/>
    <property type="match status" value="1"/>
</dbReference>
<dbReference type="InterPro" id="IPR050708">
    <property type="entry name" value="T6SS_VgrG/RHS"/>
</dbReference>
<dbReference type="PANTHER" id="PTHR32305:SF15">
    <property type="entry name" value="PROTEIN RHSA-RELATED"/>
    <property type="match status" value="1"/>
</dbReference>
<dbReference type="RefSeq" id="WP_196991154.1">
    <property type="nucleotide sequence ID" value="NZ_JADWYR010000002.1"/>
</dbReference>
<dbReference type="EMBL" id="JADWYR010000002">
    <property type="protein sequence ID" value="MBG9377053.1"/>
    <property type="molecule type" value="Genomic_DNA"/>
</dbReference>
<feature type="region of interest" description="Disordered" evidence="1">
    <location>
        <begin position="1"/>
        <end position="32"/>
    </location>
</feature>
<reference evidence="2" key="1">
    <citation type="submission" date="2020-11" db="EMBL/GenBank/DDBJ databases">
        <title>Bacterial whole genome sequence for Panacibacter sp. DH6.</title>
        <authorList>
            <person name="Le V."/>
            <person name="Ko S."/>
            <person name="Ahn C.-Y."/>
            <person name="Oh H.-M."/>
        </authorList>
    </citation>
    <scope>NUCLEOTIDE SEQUENCE</scope>
    <source>
        <strain evidence="2">DH6</strain>
    </source>
</reference>
<dbReference type="PANTHER" id="PTHR32305">
    <property type="match status" value="1"/>
</dbReference>
<comment type="caution">
    <text evidence="2">The sequence shown here is derived from an EMBL/GenBank/DDBJ whole genome shotgun (WGS) entry which is preliminary data.</text>
</comment>
<evidence type="ECO:0000256" key="1">
    <source>
        <dbReference type="SAM" id="MobiDB-lite"/>
    </source>
</evidence>
<dbReference type="InterPro" id="IPR022385">
    <property type="entry name" value="Rhs_assc_core"/>
</dbReference>
<proteinExistence type="predicted"/>
<dbReference type="AlphaFoldDB" id="A0A931GX00"/>
<dbReference type="Proteomes" id="UP000628448">
    <property type="component" value="Unassembled WGS sequence"/>
</dbReference>
<dbReference type="Gene3D" id="2.180.10.10">
    <property type="entry name" value="RHS repeat-associated core"/>
    <property type="match status" value="1"/>
</dbReference>
<sequence length="361" mass="40316">MQMPGRTYSSSTYRYGFNGKENDNEVKGTGNQQDYGMRIYDPRVSRFLSVDPLQTKYPDASPYLFSANNPIANIDVEGKYALFIHFMLTRYMLLQAGASEVQANLIAHYASVYADNPGGVNNFSKYKSYSTADIIIIKNIKDSQKDNPIFDKIGGKLPEDKVLKGVTHNTDIDYSRTAKSQSEDAEAQKWHSTRTYAEKNIVTSQEAVNRSLSNAWDMLFKSASESGIDNMQKNTDALQNFGLALHSFEDIEAHRGAVFRGIWSNGGGLFNWWGNEHNMKNDVNPDAARFGIPQFFVGNAILVHQVMSGNFKRLVDGTQISTQGMSADQIGQLKTKINGAGFEFNSNGNNTYMYSVTKKKS</sequence>
<evidence type="ECO:0000313" key="3">
    <source>
        <dbReference type="Proteomes" id="UP000628448"/>
    </source>
</evidence>